<accession>A0A0F7QJ38</accession>
<name>A0A0F7QJ38_PSEAI</name>
<dbReference type="FunFam" id="3.40.50.880:FF:000033">
    <property type="entry name" value="Glutamine amidotransferase class-I"/>
    <property type="match status" value="1"/>
</dbReference>
<reference evidence="4" key="6">
    <citation type="submission" date="2020-01" db="EMBL/GenBank/DDBJ databases">
        <title>Bacteria Cultured from War Wounds Associated with the Conflict in Eastern Ukraine.</title>
        <authorList>
            <person name="Snesrud E."/>
            <person name="Galac M.R."/>
            <person name="Mc Gann P."/>
            <person name="Valentine K."/>
            <person name="Viacheslav K."/>
        </authorList>
    </citation>
    <scope>NUCLEOTIDE SEQUENCE</scope>
    <source>
        <strain evidence="4">VNMU148</strain>
    </source>
</reference>
<evidence type="ECO:0000313" key="11">
    <source>
        <dbReference type="Proteomes" id="UP000433532"/>
    </source>
</evidence>
<dbReference type="SMR" id="A0A0F7QJ38"/>
<keyword evidence="7" id="KW-0378">Hydrolase</keyword>
<dbReference type="Gene3D" id="3.40.50.880">
    <property type="match status" value="1"/>
</dbReference>
<dbReference type="Proteomes" id="UP000045039">
    <property type="component" value="Unassembled WGS sequence"/>
</dbReference>
<reference evidence="2" key="1">
    <citation type="submission" date="2015-06" db="EMBL/GenBank/DDBJ databases">
        <authorList>
            <person name="Radhakrishnan R."/>
            <person name="Underwood A."/>
            <person name="Al-Shahib A."/>
        </authorList>
    </citation>
    <scope>NUCLEOTIDE SEQUENCE</scope>
    <source>
        <strain evidence="2">P19_London_7_VIM_2_05_10</strain>
    </source>
</reference>
<reference evidence="3 11" key="5">
    <citation type="submission" date="2019-11" db="EMBL/GenBank/DDBJ databases">
        <title>Genomes of ocular Pseudomonas aeruginosa isolates.</title>
        <authorList>
            <person name="Khan M."/>
            <person name="Rice S.A."/>
            <person name="Willcox M.D.P."/>
            <person name="Stapleton F."/>
        </authorList>
    </citation>
    <scope>NUCLEOTIDE SEQUENCE [LARGE SCALE GENOMIC DNA]</scope>
    <source>
        <strain evidence="3 11">PA221</strain>
    </source>
</reference>
<dbReference type="PANTHER" id="PTHR42695">
    <property type="entry name" value="GLUTAMINE AMIDOTRANSFERASE YLR126C-RELATED"/>
    <property type="match status" value="1"/>
</dbReference>
<dbReference type="KEGG" id="paeb:NCGM1900_0543"/>
<dbReference type="InterPro" id="IPR017926">
    <property type="entry name" value="GATASE"/>
</dbReference>
<reference evidence="7" key="7">
    <citation type="submission" date="2023-06" db="EMBL/GenBank/DDBJ databases">
        <authorList>
            <consortium name="Clinical and Environmental Microbiology Branch: Whole genome sequencing antimicrobial resistance pathogens in the healthcare setting"/>
        </authorList>
    </citation>
    <scope>NUCLEOTIDE SEQUENCE</scope>
    <source>
        <strain evidence="7">2021CK-01020</strain>
    </source>
</reference>
<evidence type="ECO:0000313" key="4">
    <source>
        <dbReference type="EMBL" id="MZZ14125.1"/>
    </source>
</evidence>
<dbReference type="Proteomes" id="UP001297540">
    <property type="component" value="Chromosome"/>
</dbReference>
<evidence type="ECO:0000313" key="5">
    <source>
        <dbReference type="EMBL" id="OTI60299.1"/>
    </source>
</evidence>
<dbReference type="Proteomes" id="UP000253594">
    <property type="component" value="Unassembled WGS sequence"/>
</dbReference>
<evidence type="ECO:0000313" key="10">
    <source>
        <dbReference type="Proteomes" id="UP000253594"/>
    </source>
</evidence>
<dbReference type="EMBL" id="WOAD01000004">
    <property type="protein sequence ID" value="MUI34800.1"/>
    <property type="molecule type" value="Genomic_DNA"/>
</dbReference>
<reference evidence="8" key="2">
    <citation type="submission" date="2015-06" db="EMBL/GenBank/DDBJ databases">
        <authorList>
            <person name="Radhakrishnan Rajesh"/>
            <person name="Underwood Anthony"/>
            <person name="Al-Shahib Ali"/>
        </authorList>
    </citation>
    <scope>NUCLEOTIDE SEQUENCE [LARGE SCALE GENOMIC DNA]</scope>
    <source>
        <strain evidence="8">P19_London_7_VIM_2_05_10</strain>
    </source>
</reference>
<dbReference type="Proteomes" id="UP000194857">
    <property type="component" value="Unassembled WGS sequence"/>
</dbReference>
<evidence type="ECO:0000313" key="2">
    <source>
        <dbReference type="EMBL" id="CRO56868.1"/>
    </source>
</evidence>
<evidence type="ECO:0000313" key="8">
    <source>
        <dbReference type="Proteomes" id="UP000045039"/>
    </source>
</evidence>
<reference evidence="5 9" key="3">
    <citation type="submission" date="2017-05" db="EMBL/GenBank/DDBJ databases">
        <authorList>
            <person name="Song R."/>
            <person name="Chenine A.L."/>
            <person name="Ruprecht R.M."/>
        </authorList>
    </citation>
    <scope>NUCLEOTIDE SEQUENCE [LARGE SCALE GENOMIC DNA]</scope>
    <source>
        <strain evidence="5 9">S567_C10_BS</strain>
    </source>
</reference>
<dbReference type="EMBL" id="CVVU01000111">
    <property type="protein sequence ID" value="CRO56868.1"/>
    <property type="molecule type" value="Genomic_DNA"/>
</dbReference>
<dbReference type="EMBL" id="QORE01000059">
    <property type="protein sequence ID" value="RCI76229.1"/>
    <property type="molecule type" value="Genomic_DNA"/>
</dbReference>
<dbReference type="EMBL" id="WXZT01000012">
    <property type="protein sequence ID" value="MZZ14125.1"/>
    <property type="molecule type" value="Genomic_DNA"/>
</dbReference>
<dbReference type="InterPro" id="IPR044992">
    <property type="entry name" value="ChyE-like"/>
</dbReference>
<sequence>MRALVLQHVPFEGSARIGDWIGRHCEHEHVCYLYADAHLPALDSFDLLVVMGGPMSVHDEAQYPWLVAEKRLIRAALDAGKKVLGICLGAQLLAQALGAAVRPGRQAEIGWWPLHRYSQALGSPLGERLPERLMAFHWHGETFDLPAGSVPLYGSAACANQGFIWNEQAIGLQCHLESTAESIEALLDACPQDLQREGAVQSAGRIRQGVAHCREVAPVLFLLLDYLAHRPAEIARRA</sequence>
<dbReference type="GO" id="GO:0016740">
    <property type="term" value="F:transferase activity"/>
    <property type="evidence" value="ECO:0007669"/>
    <property type="project" value="UniProtKB-KW"/>
</dbReference>
<keyword evidence="3" id="KW-0808">Transferase</keyword>
<dbReference type="PANTHER" id="PTHR42695:SF5">
    <property type="entry name" value="GLUTAMINE AMIDOTRANSFERASE YLR126C-RELATED"/>
    <property type="match status" value="1"/>
</dbReference>
<feature type="domain" description="Glutamine amidotransferase" evidence="1">
    <location>
        <begin position="42"/>
        <end position="181"/>
    </location>
</feature>
<reference evidence="6 10" key="4">
    <citation type="submission" date="2018-07" db="EMBL/GenBank/DDBJ databases">
        <title>Mechanisms of high-level aminoglycoside resistance among Gram-negative pathogens in Brazil.</title>
        <authorList>
            <person name="Ballaben A.S."/>
            <person name="Darini A.L.C."/>
            <person name="Doi Y."/>
        </authorList>
    </citation>
    <scope>NUCLEOTIDE SEQUENCE [LARGE SCALE GENOMIC DNA]</scope>
    <source>
        <strain evidence="6 10">B2-305</strain>
    </source>
</reference>
<evidence type="ECO:0000313" key="6">
    <source>
        <dbReference type="EMBL" id="RCI76229.1"/>
    </source>
</evidence>
<dbReference type="InterPro" id="IPR029062">
    <property type="entry name" value="Class_I_gatase-like"/>
</dbReference>
<evidence type="ECO:0000259" key="1">
    <source>
        <dbReference type="Pfam" id="PF00117"/>
    </source>
</evidence>
<evidence type="ECO:0000313" key="3">
    <source>
        <dbReference type="EMBL" id="MUI34800.1"/>
    </source>
</evidence>
<evidence type="ECO:0000313" key="9">
    <source>
        <dbReference type="Proteomes" id="UP000194857"/>
    </source>
</evidence>
<dbReference type="EC" id="3.4.-.-" evidence="7"/>
<protein>
    <submittedName>
        <fullName evidence="5">GMP synthase</fullName>
    </submittedName>
    <submittedName>
        <fullName evidence="2 3">Glutamine amidotransferase</fullName>
        <ecNumber evidence="7">3.4.-.-</ecNumber>
    </submittedName>
</protein>
<dbReference type="Proteomes" id="UP000644192">
    <property type="component" value="Unassembled WGS sequence"/>
</dbReference>
<dbReference type="PROSITE" id="PS51273">
    <property type="entry name" value="GATASE_TYPE_1"/>
    <property type="match status" value="1"/>
</dbReference>
<evidence type="ECO:0000313" key="7">
    <source>
        <dbReference type="EMBL" id="WOS78750.1"/>
    </source>
</evidence>
<proteinExistence type="predicted"/>
<gene>
    <name evidence="5" type="ORF">CAZ10_18630</name>
    <name evidence="6" type="ORF">DT376_03515</name>
    <name evidence="3" type="ORF">GNQ48_07265</name>
    <name evidence="4" type="ORF">GUL26_17905</name>
    <name evidence="7" type="ORF">L4V69_06285</name>
    <name evidence="2" type="ORF">PAERUG_P19_London_7_VIM_2_05_10_01980</name>
</gene>
<dbReference type="OMA" id="TSMLHWH"/>
<dbReference type="RefSeq" id="WP_003084901.1">
    <property type="nucleotide sequence ID" value="NZ_AP014622.1"/>
</dbReference>
<reference evidence="7" key="8">
    <citation type="submission" date="2023-10" db="EMBL/GenBank/DDBJ databases">
        <title>Pathogen: clinical or host-associated sample.</title>
        <authorList>
            <person name="Hergert J."/>
            <person name="Casey R."/>
            <person name="Wagner J."/>
            <person name="Young E.L."/>
            <person name="Oakeson K.F."/>
        </authorList>
    </citation>
    <scope>NUCLEOTIDE SEQUENCE</scope>
    <source>
        <strain evidence="7">2021CK-01020</strain>
    </source>
</reference>
<dbReference type="EMBL" id="CP136986">
    <property type="protein sequence ID" value="WOS78750.1"/>
    <property type="molecule type" value="Genomic_DNA"/>
</dbReference>
<organism evidence="5 9">
    <name type="scientific">Pseudomonas aeruginosa</name>
    <dbReference type="NCBI Taxonomy" id="287"/>
    <lineage>
        <taxon>Bacteria</taxon>
        <taxon>Pseudomonadati</taxon>
        <taxon>Pseudomonadota</taxon>
        <taxon>Gammaproteobacteria</taxon>
        <taxon>Pseudomonadales</taxon>
        <taxon>Pseudomonadaceae</taxon>
        <taxon>Pseudomonas</taxon>
    </lineage>
</organism>
<dbReference type="Proteomes" id="UP000433532">
    <property type="component" value="Unassembled WGS sequence"/>
</dbReference>
<dbReference type="GO" id="GO:0016787">
    <property type="term" value="F:hydrolase activity"/>
    <property type="evidence" value="ECO:0007669"/>
    <property type="project" value="UniProtKB-KW"/>
</dbReference>
<dbReference type="Pfam" id="PF00117">
    <property type="entry name" value="GATase"/>
    <property type="match status" value="1"/>
</dbReference>
<dbReference type="SUPFAM" id="SSF52317">
    <property type="entry name" value="Class I glutamine amidotransferase-like"/>
    <property type="match status" value="1"/>
</dbReference>
<dbReference type="CDD" id="cd01741">
    <property type="entry name" value="GATase1_1"/>
    <property type="match status" value="1"/>
</dbReference>
<dbReference type="EMBL" id="NFFZ01000009">
    <property type="protein sequence ID" value="OTI60299.1"/>
    <property type="molecule type" value="Genomic_DNA"/>
</dbReference>
<keyword evidence="2" id="KW-0315">Glutamine amidotransferase</keyword>
<dbReference type="AlphaFoldDB" id="A0A0F7QJ38"/>
<accession>A0A1S1C6K1</accession>
<dbReference type="GO" id="GO:0005829">
    <property type="term" value="C:cytosol"/>
    <property type="evidence" value="ECO:0007669"/>
    <property type="project" value="TreeGrafter"/>
</dbReference>